<dbReference type="AlphaFoldDB" id="A0A182KIB1"/>
<proteinExistence type="predicted"/>
<reference evidence="1" key="2">
    <citation type="submission" date="2020-05" db="UniProtKB">
        <authorList>
            <consortium name="EnsemblMetazoa"/>
        </authorList>
    </citation>
    <scope>IDENTIFICATION</scope>
    <source>
        <strain evidence="1">ACHKN1017</strain>
    </source>
</reference>
<dbReference type="EnsemblMetazoa" id="ACHR014201-RA">
    <property type="protein sequence ID" value="ACHR014201-PA"/>
    <property type="gene ID" value="ACHR014201"/>
</dbReference>
<reference evidence="2" key="1">
    <citation type="submission" date="2013-03" db="EMBL/GenBank/DDBJ databases">
        <title>The Genome Sequence of Anopheles christyi ACHKN1017.</title>
        <authorList>
            <consortium name="The Broad Institute Genomics Platform"/>
            <person name="Neafsey D.E."/>
            <person name="Besansky N."/>
            <person name="Walker B."/>
            <person name="Young S.K."/>
            <person name="Zeng Q."/>
            <person name="Gargeya S."/>
            <person name="Fitzgerald M."/>
            <person name="Haas B."/>
            <person name="Abouelleil A."/>
            <person name="Allen A.W."/>
            <person name="Alvarado L."/>
            <person name="Arachchi H.M."/>
            <person name="Berlin A.M."/>
            <person name="Chapman S.B."/>
            <person name="Gainer-Dewar J."/>
            <person name="Goldberg J."/>
            <person name="Griggs A."/>
            <person name="Gujja S."/>
            <person name="Hansen M."/>
            <person name="Howarth C."/>
            <person name="Imamovic A."/>
            <person name="Ireland A."/>
            <person name="Larimer J."/>
            <person name="McCowan C."/>
            <person name="Murphy C."/>
            <person name="Pearson M."/>
            <person name="Poon T.W."/>
            <person name="Priest M."/>
            <person name="Roberts A."/>
            <person name="Saif S."/>
            <person name="Shea T."/>
            <person name="Sisk P."/>
            <person name="Sykes S."/>
            <person name="Wortman J."/>
            <person name="Nusbaum C."/>
            <person name="Birren B."/>
        </authorList>
    </citation>
    <scope>NUCLEOTIDE SEQUENCE [LARGE SCALE GENOMIC DNA]</scope>
    <source>
        <strain evidence="2">ACHKN1017</strain>
    </source>
</reference>
<accession>A0A182KIB1</accession>
<evidence type="ECO:0000313" key="2">
    <source>
        <dbReference type="Proteomes" id="UP000075881"/>
    </source>
</evidence>
<sequence length="67" mass="7882">MMKRLSGDPRMLCRWRYRSIHSHRSVAVCHYLPPQRIPLAFGCLLRSFLFVYRPPSLVRIPSTSPAR</sequence>
<dbReference type="VEuPathDB" id="VectorBase:ACHR014201"/>
<organism evidence="1 2">
    <name type="scientific">Anopheles christyi</name>
    <dbReference type="NCBI Taxonomy" id="43041"/>
    <lineage>
        <taxon>Eukaryota</taxon>
        <taxon>Metazoa</taxon>
        <taxon>Ecdysozoa</taxon>
        <taxon>Arthropoda</taxon>
        <taxon>Hexapoda</taxon>
        <taxon>Insecta</taxon>
        <taxon>Pterygota</taxon>
        <taxon>Neoptera</taxon>
        <taxon>Endopterygota</taxon>
        <taxon>Diptera</taxon>
        <taxon>Nematocera</taxon>
        <taxon>Culicoidea</taxon>
        <taxon>Culicidae</taxon>
        <taxon>Anophelinae</taxon>
        <taxon>Anopheles</taxon>
    </lineage>
</organism>
<protein>
    <submittedName>
        <fullName evidence="1">Uncharacterized protein</fullName>
    </submittedName>
</protein>
<dbReference type="Proteomes" id="UP000075881">
    <property type="component" value="Unassembled WGS sequence"/>
</dbReference>
<name>A0A182KIB1_9DIPT</name>
<keyword evidence="2" id="KW-1185">Reference proteome</keyword>
<evidence type="ECO:0000313" key="1">
    <source>
        <dbReference type="EnsemblMetazoa" id="ACHR014201-PA"/>
    </source>
</evidence>